<dbReference type="NCBIfam" id="NF009001">
    <property type="entry name" value="PRK12346.1"/>
    <property type="match status" value="1"/>
</dbReference>
<evidence type="ECO:0000256" key="8">
    <source>
        <dbReference type="ARBA" id="ARBA00023270"/>
    </source>
</evidence>
<name>A0A4D6Y0R6_BUCMH</name>
<dbReference type="PANTHER" id="PTHR10683">
    <property type="entry name" value="TRANSALDOLASE"/>
    <property type="match status" value="1"/>
</dbReference>
<dbReference type="InterPro" id="IPR001585">
    <property type="entry name" value="TAL/FSA"/>
</dbReference>
<gene>
    <name evidence="10 12" type="primary">tal</name>
    <name evidence="12" type="ORF">D9V73_00435</name>
</gene>
<comment type="function">
    <text evidence="1 10 11">Transaldolase is important for the balance of metabolites in the pentose-phosphate pathway.</text>
</comment>
<dbReference type="Gene3D" id="3.20.20.70">
    <property type="entry name" value="Aldolase class I"/>
    <property type="match status" value="1"/>
</dbReference>
<dbReference type="CDD" id="cd00957">
    <property type="entry name" value="Transaldolase_TalAB"/>
    <property type="match status" value="1"/>
</dbReference>
<proteinExistence type="inferred from homology"/>
<dbReference type="InterPro" id="IPR004730">
    <property type="entry name" value="Transaldolase_1"/>
</dbReference>
<evidence type="ECO:0000256" key="11">
    <source>
        <dbReference type="RuleBase" id="RU004155"/>
    </source>
</evidence>
<keyword evidence="7 10" id="KW-0570">Pentose shunt</keyword>
<dbReference type="GO" id="GO:0005975">
    <property type="term" value="P:carbohydrate metabolic process"/>
    <property type="evidence" value="ECO:0007669"/>
    <property type="project" value="InterPro"/>
</dbReference>
<dbReference type="GO" id="GO:0005829">
    <property type="term" value="C:cytosol"/>
    <property type="evidence" value="ECO:0007669"/>
    <property type="project" value="TreeGrafter"/>
</dbReference>
<sequence length="317" mass="36340">MNRLESLKKYSKIVVDSGDMQSIQEYLPEDITTNPSLILKVITLPKYEYIINNSIAYSKKKGGTYHNQLINAVDKISVMLGQEILSIISGKISTEIDAHLSFNSDMCIEKSKKIISMYEEEGISRSKILIKLASTWECIKAAEELKKFNINCNLTLLFSFAQARACAEANVYLISPFVGRIYDWYKSKSLIQQEYSVDKDPGVCSVRKIYYYYKQYGYKTIIMGASFRNIHQILALSGCDYLTISPDLLKELKSSTGNVVRQLHCPKVMEQPIDLLSRSQFLWLHNEEPMAVEKLSEGIRQFGEDYRKLKQIIKAKM</sequence>
<evidence type="ECO:0000313" key="12">
    <source>
        <dbReference type="EMBL" id="QCI23126.1"/>
    </source>
</evidence>
<evidence type="ECO:0000256" key="7">
    <source>
        <dbReference type="ARBA" id="ARBA00023126"/>
    </source>
</evidence>
<dbReference type="EC" id="2.2.1.2" evidence="4 10"/>
<feature type="active site" description="Schiff-base intermediate with substrate" evidence="10">
    <location>
        <position position="131"/>
    </location>
</feature>
<protein>
    <recommendedName>
        <fullName evidence="4 10">Transaldolase</fullName>
        <ecNumber evidence="4 10">2.2.1.2</ecNumber>
    </recommendedName>
</protein>
<dbReference type="PROSITE" id="PS00958">
    <property type="entry name" value="TRANSALDOLASE_2"/>
    <property type="match status" value="1"/>
</dbReference>
<evidence type="ECO:0000256" key="4">
    <source>
        <dbReference type="ARBA" id="ARBA00013151"/>
    </source>
</evidence>
<dbReference type="GO" id="GO:0006098">
    <property type="term" value="P:pentose-phosphate shunt"/>
    <property type="evidence" value="ECO:0007669"/>
    <property type="project" value="UniProtKB-UniRule"/>
</dbReference>
<accession>A0A4D6Y0R6</accession>
<dbReference type="Proteomes" id="UP000298566">
    <property type="component" value="Chromosome"/>
</dbReference>
<evidence type="ECO:0000256" key="10">
    <source>
        <dbReference type="HAMAP-Rule" id="MF_00492"/>
    </source>
</evidence>
<dbReference type="OrthoDB" id="9809101at2"/>
<dbReference type="HAMAP" id="MF_00492">
    <property type="entry name" value="Transaldolase_1"/>
    <property type="match status" value="1"/>
</dbReference>
<dbReference type="GO" id="GO:0004801">
    <property type="term" value="F:transaldolase activity"/>
    <property type="evidence" value="ECO:0007669"/>
    <property type="project" value="UniProtKB-UniRule"/>
</dbReference>
<dbReference type="InterPro" id="IPR018225">
    <property type="entry name" value="Transaldolase_AS"/>
</dbReference>
<dbReference type="Pfam" id="PF00923">
    <property type="entry name" value="TAL_FSA"/>
    <property type="match status" value="1"/>
</dbReference>
<keyword evidence="8 10" id="KW-0704">Schiff base</keyword>
<organism evidence="12 13">
    <name type="scientific">Buchnera aphidicola subsp. Melaphis rhois</name>
    <dbReference type="NCBI Taxonomy" id="118103"/>
    <lineage>
        <taxon>Bacteria</taxon>
        <taxon>Pseudomonadati</taxon>
        <taxon>Pseudomonadota</taxon>
        <taxon>Gammaproteobacteria</taxon>
        <taxon>Enterobacterales</taxon>
        <taxon>Erwiniaceae</taxon>
        <taxon>Buchnera</taxon>
    </lineage>
</organism>
<evidence type="ECO:0000256" key="1">
    <source>
        <dbReference type="ARBA" id="ARBA00003518"/>
    </source>
</evidence>
<dbReference type="SUPFAM" id="SSF51569">
    <property type="entry name" value="Aldolase"/>
    <property type="match status" value="1"/>
</dbReference>
<dbReference type="AlphaFoldDB" id="A0A4D6Y0R6"/>
<dbReference type="PANTHER" id="PTHR10683:SF16">
    <property type="entry name" value="TRANSALDOLASE A"/>
    <property type="match status" value="1"/>
</dbReference>
<dbReference type="PROSITE" id="PS01054">
    <property type="entry name" value="TRANSALDOLASE_1"/>
    <property type="match status" value="1"/>
</dbReference>
<dbReference type="FunFam" id="3.20.20.70:FF:000131">
    <property type="entry name" value="Transaldolase"/>
    <property type="match status" value="1"/>
</dbReference>
<keyword evidence="5 10" id="KW-0963">Cytoplasm</keyword>
<dbReference type="EMBL" id="CP033004">
    <property type="protein sequence ID" value="QCI23126.1"/>
    <property type="molecule type" value="Genomic_DNA"/>
</dbReference>
<evidence type="ECO:0000256" key="3">
    <source>
        <dbReference type="ARBA" id="ARBA00008012"/>
    </source>
</evidence>
<comment type="pathway">
    <text evidence="2 10 11">Carbohydrate degradation; pentose phosphate pathway; D-glyceraldehyde 3-phosphate and beta-D-fructose 6-phosphate from D-ribose 5-phosphate and D-xylulose 5-phosphate (non-oxidative stage): step 2/3.</text>
</comment>
<comment type="similarity">
    <text evidence="3 10 11">Belongs to the transaldolase family. Type 1 subfamily.</text>
</comment>
<dbReference type="RefSeq" id="WP_158336302.1">
    <property type="nucleotide sequence ID" value="NZ_CP033004.1"/>
</dbReference>
<evidence type="ECO:0000256" key="6">
    <source>
        <dbReference type="ARBA" id="ARBA00022679"/>
    </source>
</evidence>
<keyword evidence="6 10" id="KW-0808">Transferase</keyword>
<comment type="subcellular location">
    <subcellularLocation>
        <location evidence="10">Cytoplasm</location>
    </subcellularLocation>
</comment>
<evidence type="ECO:0000313" key="13">
    <source>
        <dbReference type="Proteomes" id="UP000298566"/>
    </source>
</evidence>
<evidence type="ECO:0000256" key="5">
    <source>
        <dbReference type="ARBA" id="ARBA00022490"/>
    </source>
</evidence>
<comment type="catalytic activity">
    <reaction evidence="9 10 11">
        <text>D-sedoheptulose 7-phosphate + D-glyceraldehyde 3-phosphate = D-erythrose 4-phosphate + beta-D-fructose 6-phosphate</text>
        <dbReference type="Rhea" id="RHEA:17053"/>
        <dbReference type="ChEBI" id="CHEBI:16897"/>
        <dbReference type="ChEBI" id="CHEBI:57483"/>
        <dbReference type="ChEBI" id="CHEBI:57634"/>
        <dbReference type="ChEBI" id="CHEBI:59776"/>
        <dbReference type="EC" id="2.2.1.2"/>
    </reaction>
</comment>
<dbReference type="InterPro" id="IPR013785">
    <property type="entry name" value="Aldolase_TIM"/>
</dbReference>
<dbReference type="NCBIfam" id="TIGR00874">
    <property type="entry name" value="talAB"/>
    <property type="match status" value="1"/>
</dbReference>
<dbReference type="UniPathway" id="UPA00115">
    <property type="reaction ID" value="UER00414"/>
</dbReference>
<evidence type="ECO:0000256" key="2">
    <source>
        <dbReference type="ARBA" id="ARBA00004857"/>
    </source>
</evidence>
<evidence type="ECO:0000256" key="9">
    <source>
        <dbReference type="ARBA" id="ARBA00048810"/>
    </source>
</evidence>
<reference evidence="12 13" key="1">
    <citation type="submission" date="2018-10" db="EMBL/GenBank/DDBJ databases">
        <title>Comparative functional genomics of the obligate endosymbiont Buchnera aphidicola.</title>
        <authorList>
            <person name="Chong R.A."/>
        </authorList>
    </citation>
    <scope>NUCLEOTIDE SEQUENCE [LARGE SCALE GENOMIC DNA]</scope>
    <source>
        <strain evidence="12 13">Mrh</strain>
    </source>
</reference>